<proteinExistence type="predicted"/>
<evidence type="ECO:0000313" key="1">
    <source>
        <dbReference type="EMBL" id="KAI3839791.1"/>
    </source>
</evidence>
<keyword evidence="2" id="KW-1185">Reference proteome</keyword>
<sequence length="66" mass="7317">MESFVDAAIVVREGGADGAFHIDDTYQTRTSYEEPCEVCEGEADGDVHIDDTIQTQTTYEEPFVPD</sequence>
<feature type="non-terminal residue" evidence="1">
    <location>
        <position position="66"/>
    </location>
</feature>
<dbReference type="EMBL" id="JAJJMB010017331">
    <property type="protein sequence ID" value="KAI3839791.1"/>
    <property type="molecule type" value="Genomic_DNA"/>
</dbReference>
<gene>
    <name evidence="1" type="ORF">MKW98_010096</name>
</gene>
<dbReference type="AlphaFoldDB" id="A0AAD4X5B8"/>
<reference evidence="1" key="1">
    <citation type="submission" date="2022-04" db="EMBL/GenBank/DDBJ databases">
        <title>A functionally conserved STORR gene fusion in Papaver species that diverged 16.8 million years ago.</title>
        <authorList>
            <person name="Catania T."/>
        </authorList>
    </citation>
    <scope>NUCLEOTIDE SEQUENCE</scope>
    <source>
        <strain evidence="1">S-188037</strain>
    </source>
</reference>
<dbReference type="Proteomes" id="UP001202328">
    <property type="component" value="Unassembled WGS sequence"/>
</dbReference>
<evidence type="ECO:0000313" key="2">
    <source>
        <dbReference type="Proteomes" id="UP001202328"/>
    </source>
</evidence>
<accession>A0AAD4X5B8</accession>
<name>A0AAD4X5B8_9MAGN</name>
<protein>
    <submittedName>
        <fullName evidence="1">Uncharacterized protein</fullName>
    </submittedName>
</protein>
<organism evidence="1 2">
    <name type="scientific">Papaver atlanticum</name>
    <dbReference type="NCBI Taxonomy" id="357466"/>
    <lineage>
        <taxon>Eukaryota</taxon>
        <taxon>Viridiplantae</taxon>
        <taxon>Streptophyta</taxon>
        <taxon>Embryophyta</taxon>
        <taxon>Tracheophyta</taxon>
        <taxon>Spermatophyta</taxon>
        <taxon>Magnoliopsida</taxon>
        <taxon>Ranunculales</taxon>
        <taxon>Papaveraceae</taxon>
        <taxon>Papaveroideae</taxon>
        <taxon>Papaver</taxon>
    </lineage>
</organism>
<comment type="caution">
    <text evidence="1">The sequence shown here is derived from an EMBL/GenBank/DDBJ whole genome shotgun (WGS) entry which is preliminary data.</text>
</comment>